<keyword evidence="5 8" id="KW-0328">Glycosyltransferase</keyword>
<comment type="caution">
    <text evidence="11">The sequence shown here is derived from an EMBL/GenBank/DDBJ whole genome shotgun (WGS) entry which is preliminary data.</text>
</comment>
<dbReference type="Pfam" id="PF08323">
    <property type="entry name" value="Glyco_transf_5"/>
    <property type="match status" value="1"/>
</dbReference>
<dbReference type="Pfam" id="PF00534">
    <property type="entry name" value="Glycos_transf_1"/>
    <property type="match status" value="1"/>
</dbReference>
<comment type="similarity">
    <text evidence="4 8">Belongs to the glycosyltransferase 1 family. Bacterial/plant glycogen synthase subfamily.</text>
</comment>
<dbReference type="Proteomes" id="UP001055057">
    <property type="component" value="Unassembled WGS sequence"/>
</dbReference>
<name>A0ABQ4TSQ9_9HYPH</name>
<dbReference type="Gene3D" id="3.40.50.2000">
    <property type="entry name" value="Glycogen Phosphorylase B"/>
    <property type="match status" value="2"/>
</dbReference>
<dbReference type="EMBL" id="BPRB01000018">
    <property type="protein sequence ID" value="GJE58225.1"/>
    <property type="molecule type" value="Genomic_DNA"/>
</dbReference>
<dbReference type="InterPro" id="IPR001296">
    <property type="entry name" value="Glyco_trans_1"/>
</dbReference>
<keyword evidence="6 8" id="KW-0808">Transferase</keyword>
<evidence type="ECO:0000256" key="4">
    <source>
        <dbReference type="ARBA" id="ARBA00010281"/>
    </source>
</evidence>
<dbReference type="CDD" id="cd03791">
    <property type="entry name" value="GT5_Glycogen_synthase_DULL1-like"/>
    <property type="match status" value="1"/>
</dbReference>
<gene>
    <name evidence="8 11" type="primary">glgA</name>
    <name evidence="11" type="ORF">MPOCJGCO_0304</name>
</gene>
<dbReference type="RefSeq" id="WP_238180851.1">
    <property type="nucleotide sequence ID" value="NZ_BPRB01000018.1"/>
</dbReference>
<sequence length="534" mass="57773">MSMATIVTDEAGHLGPVARRETPGPDDAVLCDHREAGAERRSKARANPAEARTTLQPRILYATPEMSDFVKTGGLGEVAGALPRALRRHYDVRVLIPGYRQVLAALTDITVVGRLEGFAHVPPCDLGLAETADGLRVYVLLSAELYERDGTPYGDANGDFADNDLRFARLSLAAAELAQGADPAWSADLLHLNDWQAALAPAYLAWRAARVPSVLTIHNLAYQGLFPRDNLARLGVPDTAFQMNGVEFYGQLSFLKAGIYYASQVTTVSQTYAQEILTPEMGCGLDGLLRTRAAQGRLAGILNGIDESWDPRTDPHLATRFEADDWKGKRANAEAVRRQFGLSVSRGPLFAIVSRLVHQKGIDLSLQAAEAILAEGGQLVAIGQGESRFENALRGLARRHPDSVGVHVGFEETDARRMFAGSDFLLMPSRFEPCGLAQMYAQRFGSLPIVHRTGGLADTVEDGVTGFTCADASAKGFGGAVRRALDAFGQKKRLNAMRRRAMSRTFGWDEAAANYGSLYARAFGNGGPSRLRMA</sequence>
<evidence type="ECO:0000259" key="10">
    <source>
        <dbReference type="Pfam" id="PF08323"/>
    </source>
</evidence>
<dbReference type="HAMAP" id="MF_00484">
    <property type="entry name" value="Glycogen_synth"/>
    <property type="match status" value="1"/>
</dbReference>
<evidence type="ECO:0000256" key="5">
    <source>
        <dbReference type="ARBA" id="ARBA00022676"/>
    </source>
</evidence>
<dbReference type="InterPro" id="IPR013534">
    <property type="entry name" value="Starch_synth_cat_dom"/>
</dbReference>
<dbReference type="SUPFAM" id="SSF53756">
    <property type="entry name" value="UDP-Glycosyltransferase/glycogen phosphorylase"/>
    <property type="match status" value="1"/>
</dbReference>
<dbReference type="NCBIfam" id="TIGR02095">
    <property type="entry name" value="glgA"/>
    <property type="match status" value="1"/>
</dbReference>
<reference evidence="11" key="1">
    <citation type="journal article" date="2021" name="Front. Microbiol.">
        <title>Comprehensive Comparative Genomics and Phenotyping of Methylobacterium Species.</title>
        <authorList>
            <person name="Alessa O."/>
            <person name="Ogura Y."/>
            <person name="Fujitani Y."/>
            <person name="Takami H."/>
            <person name="Hayashi T."/>
            <person name="Sahin N."/>
            <person name="Tani A."/>
        </authorList>
    </citation>
    <scope>NUCLEOTIDE SEQUENCE</scope>
    <source>
        <strain evidence="11">DSM 23632</strain>
    </source>
</reference>
<evidence type="ECO:0000256" key="3">
    <source>
        <dbReference type="ARBA" id="ARBA00004964"/>
    </source>
</evidence>
<protein>
    <recommendedName>
        <fullName evidence="8">Glycogen synthase</fullName>
        <ecNumber evidence="8">2.4.1.21</ecNumber>
    </recommendedName>
    <alternativeName>
        <fullName evidence="8">Starch [bacterial glycogen] synthase</fullName>
    </alternativeName>
</protein>
<feature type="binding site" evidence="8">
    <location>
        <position position="71"/>
    </location>
    <ligand>
        <name>ADP-alpha-D-glucose</name>
        <dbReference type="ChEBI" id="CHEBI:57498"/>
    </ligand>
</feature>
<comment type="pathway">
    <text evidence="3 8">Glycan biosynthesis; glycogen biosynthesis.</text>
</comment>
<evidence type="ECO:0000256" key="1">
    <source>
        <dbReference type="ARBA" id="ARBA00001478"/>
    </source>
</evidence>
<evidence type="ECO:0000256" key="8">
    <source>
        <dbReference type="HAMAP-Rule" id="MF_00484"/>
    </source>
</evidence>
<feature type="domain" description="Starch synthase catalytic" evidence="10">
    <location>
        <begin position="58"/>
        <end position="290"/>
    </location>
</feature>
<evidence type="ECO:0000256" key="6">
    <source>
        <dbReference type="ARBA" id="ARBA00022679"/>
    </source>
</evidence>
<proteinExistence type="inferred from homology"/>
<dbReference type="InterPro" id="IPR011835">
    <property type="entry name" value="GS/SS"/>
</dbReference>
<comment type="function">
    <text evidence="2 8">Synthesizes alpha-1,4-glucan chains using ADP-glucose.</text>
</comment>
<evidence type="ECO:0000256" key="7">
    <source>
        <dbReference type="ARBA" id="ARBA00023056"/>
    </source>
</evidence>
<feature type="domain" description="Glycosyl transferase family 1" evidence="9">
    <location>
        <begin position="345"/>
        <end position="488"/>
    </location>
</feature>
<dbReference type="PANTHER" id="PTHR45825">
    <property type="entry name" value="GRANULE-BOUND STARCH SYNTHASE 1, CHLOROPLASTIC/AMYLOPLASTIC"/>
    <property type="match status" value="1"/>
</dbReference>
<accession>A0ABQ4TSQ9</accession>
<dbReference type="NCBIfam" id="NF001899">
    <property type="entry name" value="PRK00654.1-2"/>
    <property type="match status" value="1"/>
</dbReference>
<reference evidence="11" key="2">
    <citation type="submission" date="2021-08" db="EMBL/GenBank/DDBJ databases">
        <authorList>
            <person name="Tani A."/>
            <person name="Ola A."/>
            <person name="Ogura Y."/>
            <person name="Katsura K."/>
            <person name="Hayashi T."/>
        </authorList>
    </citation>
    <scope>NUCLEOTIDE SEQUENCE</scope>
    <source>
        <strain evidence="11">DSM 23632</strain>
    </source>
</reference>
<dbReference type="PANTHER" id="PTHR45825:SF8">
    <property type="entry name" value="GLYCOGEN SYNTHASE"/>
    <property type="match status" value="1"/>
</dbReference>
<dbReference type="NCBIfam" id="NF001901">
    <property type="entry name" value="PRK00654.1-5"/>
    <property type="match status" value="1"/>
</dbReference>
<evidence type="ECO:0000313" key="11">
    <source>
        <dbReference type="EMBL" id="GJE58225.1"/>
    </source>
</evidence>
<organism evidence="11 12">
    <name type="scientific">Methylobacterium trifolii</name>
    <dbReference type="NCBI Taxonomy" id="1003092"/>
    <lineage>
        <taxon>Bacteria</taxon>
        <taxon>Pseudomonadati</taxon>
        <taxon>Pseudomonadota</taxon>
        <taxon>Alphaproteobacteria</taxon>
        <taxon>Hyphomicrobiales</taxon>
        <taxon>Methylobacteriaceae</taxon>
        <taxon>Methylobacterium</taxon>
    </lineage>
</organism>
<evidence type="ECO:0000313" key="12">
    <source>
        <dbReference type="Proteomes" id="UP001055057"/>
    </source>
</evidence>
<evidence type="ECO:0000259" key="9">
    <source>
        <dbReference type="Pfam" id="PF00534"/>
    </source>
</evidence>
<comment type="catalytic activity">
    <reaction evidence="1 8">
        <text>[(1-&gt;4)-alpha-D-glucosyl](n) + ADP-alpha-D-glucose = [(1-&gt;4)-alpha-D-glucosyl](n+1) + ADP + H(+)</text>
        <dbReference type="Rhea" id="RHEA:18189"/>
        <dbReference type="Rhea" id="RHEA-COMP:9584"/>
        <dbReference type="Rhea" id="RHEA-COMP:9587"/>
        <dbReference type="ChEBI" id="CHEBI:15378"/>
        <dbReference type="ChEBI" id="CHEBI:15444"/>
        <dbReference type="ChEBI" id="CHEBI:57498"/>
        <dbReference type="ChEBI" id="CHEBI:456216"/>
        <dbReference type="EC" id="2.4.1.21"/>
    </reaction>
</comment>
<evidence type="ECO:0000256" key="2">
    <source>
        <dbReference type="ARBA" id="ARBA00002764"/>
    </source>
</evidence>
<keyword evidence="7 8" id="KW-0320">Glycogen biosynthesis</keyword>
<keyword evidence="12" id="KW-1185">Reference proteome</keyword>
<dbReference type="EC" id="2.4.1.21" evidence="8"/>